<dbReference type="InterPro" id="IPR002110">
    <property type="entry name" value="Ankyrin_rpt"/>
</dbReference>
<gene>
    <name evidence="1" type="ORF">PPL_05395</name>
</gene>
<dbReference type="Pfam" id="PF13637">
    <property type="entry name" value="Ank_4"/>
    <property type="match status" value="1"/>
</dbReference>
<dbReference type="GeneID" id="31360880"/>
<dbReference type="EMBL" id="ADBJ01000025">
    <property type="protein sequence ID" value="EFA81410.1"/>
    <property type="molecule type" value="Genomic_DNA"/>
</dbReference>
<dbReference type="PANTHER" id="PTHR46586">
    <property type="entry name" value="ANKYRIN REPEAT-CONTAINING PROTEIN"/>
    <property type="match status" value="1"/>
</dbReference>
<comment type="caution">
    <text evidence="1">The sequence shown here is derived from an EMBL/GenBank/DDBJ whole genome shotgun (WGS) entry which is preliminary data.</text>
</comment>
<accession>D3BA23</accession>
<dbReference type="AlphaFoldDB" id="D3BA23"/>
<dbReference type="OMA" id="EICYEIN"/>
<dbReference type="Gene3D" id="1.25.40.20">
    <property type="entry name" value="Ankyrin repeat-containing domain"/>
    <property type="match status" value="2"/>
</dbReference>
<dbReference type="InterPro" id="IPR036770">
    <property type="entry name" value="Ankyrin_rpt-contain_sf"/>
</dbReference>
<evidence type="ECO:0008006" key="3">
    <source>
        <dbReference type="Google" id="ProtNLM"/>
    </source>
</evidence>
<keyword evidence="2" id="KW-1185">Reference proteome</keyword>
<organism evidence="1 2">
    <name type="scientific">Heterostelium pallidum (strain ATCC 26659 / Pp 5 / PN500)</name>
    <name type="common">Cellular slime mold</name>
    <name type="synonym">Polysphondylium pallidum</name>
    <dbReference type="NCBI Taxonomy" id="670386"/>
    <lineage>
        <taxon>Eukaryota</taxon>
        <taxon>Amoebozoa</taxon>
        <taxon>Evosea</taxon>
        <taxon>Eumycetozoa</taxon>
        <taxon>Dictyostelia</taxon>
        <taxon>Acytosteliales</taxon>
        <taxon>Acytosteliaceae</taxon>
        <taxon>Heterostelium</taxon>
    </lineage>
</organism>
<reference evidence="1 2" key="1">
    <citation type="journal article" date="2011" name="Genome Res.">
        <title>Phylogeny-wide analysis of social amoeba genomes highlights ancient origins for complex intercellular communication.</title>
        <authorList>
            <person name="Heidel A.J."/>
            <person name="Lawal H.M."/>
            <person name="Felder M."/>
            <person name="Schilde C."/>
            <person name="Helps N.R."/>
            <person name="Tunggal B."/>
            <person name="Rivero F."/>
            <person name="John U."/>
            <person name="Schleicher M."/>
            <person name="Eichinger L."/>
            <person name="Platzer M."/>
            <person name="Noegel A.A."/>
            <person name="Schaap P."/>
            <person name="Gloeckner G."/>
        </authorList>
    </citation>
    <scope>NUCLEOTIDE SEQUENCE [LARGE SCALE GENOMIC DNA]</scope>
    <source>
        <strain evidence="2">ATCC 26659 / Pp 5 / PN500</strain>
    </source>
</reference>
<name>D3BA23_HETP5</name>
<dbReference type="PANTHER" id="PTHR46586:SF3">
    <property type="entry name" value="ANKYRIN REPEAT-CONTAINING PROTEIN"/>
    <property type="match status" value="1"/>
</dbReference>
<sequence length="404" mass="47816">MEKQLFISIVINNRYLSKIIFKYVSEICYEINHSRRHIDWYLLRESPNLLALNRYYDLLKQWFQRYRYEKIDLESLVVAAVIGGSIEIVDHLIDRFQIDRQTDRCTLNTILIAASKYNRLTIIQHLWNQYQFEWNYYKSMVLAPYSKNIDILSLLVDRYNKHELFQQQQQKFVEIDYDKDGNVFDNAAYVGNIEMLEYLRESRTKDLEHSFIFIKAVTSDQLELLRYLLASSDFNHLKDVHLVNNLTALDIALQRKHQVEIAISLLDAGCKTRYTGIMNRISSIGSIKLMESYHRRNFTEPTSVSLDHLNYYNYIESVKWLQSHSYPLTATTNAMDTACRLGNLEVVKYLHYNRSEGCTMEAIDISIENDHVEVVKFLYQNRTEGSKKMSSQEISKWINENQKI</sequence>
<dbReference type="InterPro" id="IPR052050">
    <property type="entry name" value="SecEffector_AnkRepeat"/>
</dbReference>
<dbReference type="Proteomes" id="UP000001396">
    <property type="component" value="Unassembled WGS sequence"/>
</dbReference>
<dbReference type="SUPFAM" id="SSF48403">
    <property type="entry name" value="Ankyrin repeat"/>
    <property type="match status" value="1"/>
</dbReference>
<proteinExistence type="predicted"/>
<dbReference type="RefSeq" id="XP_020433528.1">
    <property type="nucleotide sequence ID" value="XM_020576279.1"/>
</dbReference>
<evidence type="ECO:0000313" key="1">
    <source>
        <dbReference type="EMBL" id="EFA81410.1"/>
    </source>
</evidence>
<evidence type="ECO:0000313" key="2">
    <source>
        <dbReference type="Proteomes" id="UP000001396"/>
    </source>
</evidence>
<protein>
    <recommendedName>
        <fullName evidence="3">Ankyrin repeat protein</fullName>
    </recommendedName>
</protein>
<dbReference type="InParanoid" id="D3BA23"/>